<protein>
    <submittedName>
        <fullName evidence="2">Uncharacterized protein</fullName>
    </submittedName>
</protein>
<evidence type="ECO:0000313" key="3">
    <source>
        <dbReference type="Proteomes" id="UP000734218"/>
    </source>
</evidence>
<proteinExistence type="predicted"/>
<dbReference type="RefSeq" id="WP_167951873.1">
    <property type="nucleotide sequence ID" value="NZ_JAATJE010000001.1"/>
</dbReference>
<evidence type="ECO:0000256" key="1">
    <source>
        <dbReference type="SAM" id="SignalP"/>
    </source>
</evidence>
<gene>
    <name evidence="2" type="ORF">GGR88_000069</name>
</gene>
<name>A0ABX0XHB2_9SPHN</name>
<keyword evidence="3" id="KW-1185">Reference proteome</keyword>
<sequence>MFNTILASSVVVATAALAAATAPTVIDATTATRDAAAATTAAVDAVRGITAPVGLAQDRGIDPEDPRFGDAVGQGINRMTGAIGRAVRGVENSTWSATSEAWTEDEAVDLCAVSAQEDAAQRARIVSVGHVDRVDAFDGGYDVAGVVLAREDFRDRRPAEWAFRCRIEDGRVADVDFGDRLARR</sequence>
<feature type="chain" id="PRO_5047465252" evidence="1">
    <location>
        <begin position="19"/>
        <end position="184"/>
    </location>
</feature>
<feature type="signal peptide" evidence="1">
    <location>
        <begin position="1"/>
        <end position="18"/>
    </location>
</feature>
<dbReference type="EMBL" id="JAATJE010000001">
    <property type="protein sequence ID" value="NJC32595.1"/>
    <property type="molecule type" value="Genomic_DNA"/>
</dbReference>
<evidence type="ECO:0000313" key="2">
    <source>
        <dbReference type="EMBL" id="NJC32595.1"/>
    </source>
</evidence>
<reference evidence="2 3" key="1">
    <citation type="submission" date="2020-03" db="EMBL/GenBank/DDBJ databases">
        <title>Genomic Encyclopedia of Type Strains, Phase IV (KMG-IV): sequencing the most valuable type-strain genomes for metagenomic binning, comparative biology and taxonomic classification.</title>
        <authorList>
            <person name="Goeker M."/>
        </authorList>
    </citation>
    <scope>NUCLEOTIDE SEQUENCE [LARGE SCALE GENOMIC DNA]</scope>
    <source>
        <strain evidence="2 3">DSM 27651</strain>
    </source>
</reference>
<dbReference type="Proteomes" id="UP000734218">
    <property type="component" value="Unassembled WGS sequence"/>
</dbReference>
<comment type="caution">
    <text evidence="2">The sequence shown here is derived from an EMBL/GenBank/DDBJ whole genome shotgun (WGS) entry which is preliminary data.</text>
</comment>
<keyword evidence="1" id="KW-0732">Signal</keyword>
<accession>A0ABX0XHB2</accession>
<organism evidence="2 3">
    <name type="scientific">Sphingomonas jejuensis</name>
    <dbReference type="NCBI Taxonomy" id="904715"/>
    <lineage>
        <taxon>Bacteria</taxon>
        <taxon>Pseudomonadati</taxon>
        <taxon>Pseudomonadota</taxon>
        <taxon>Alphaproteobacteria</taxon>
        <taxon>Sphingomonadales</taxon>
        <taxon>Sphingomonadaceae</taxon>
        <taxon>Sphingomonas</taxon>
    </lineage>
</organism>